<comment type="caution">
    <text evidence="9">The sequence shown here is derived from an EMBL/GenBank/DDBJ whole genome shotgun (WGS) entry which is preliminary data.</text>
</comment>
<dbReference type="AlphaFoldDB" id="A0A9W9MEC0"/>
<keyword evidence="10" id="KW-1185">Reference proteome</keyword>
<evidence type="ECO:0000256" key="4">
    <source>
        <dbReference type="ARBA" id="ARBA00023136"/>
    </source>
</evidence>
<comment type="subcellular location">
    <subcellularLocation>
        <location evidence="1">Membrane</location>
        <topology evidence="1">Multi-pass membrane protein</topology>
    </subcellularLocation>
</comment>
<evidence type="ECO:0000256" key="7">
    <source>
        <dbReference type="SAM" id="Phobius"/>
    </source>
</evidence>
<dbReference type="PANTHER" id="PTHR33048">
    <property type="entry name" value="PTH11-LIKE INTEGRAL MEMBRANE PROTEIN (AFU_ORTHOLOGUE AFUA_5G11245)"/>
    <property type="match status" value="1"/>
</dbReference>
<dbReference type="EMBL" id="JAPQKP010000003">
    <property type="protein sequence ID" value="KAJ5200006.1"/>
    <property type="molecule type" value="Genomic_DNA"/>
</dbReference>
<dbReference type="GO" id="GO:0016020">
    <property type="term" value="C:membrane"/>
    <property type="evidence" value="ECO:0007669"/>
    <property type="project" value="UniProtKB-SubCell"/>
</dbReference>
<dbReference type="OrthoDB" id="5417887at2759"/>
<keyword evidence="2 7" id="KW-0812">Transmembrane</keyword>
<evidence type="ECO:0000256" key="3">
    <source>
        <dbReference type="ARBA" id="ARBA00022989"/>
    </source>
</evidence>
<reference evidence="9" key="1">
    <citation type="submission" date="2022-11" db="EMBL/GenBank/DDBJ databases">
        <authorList>
            <person name="Petersen C."/>
        </authorList>
    </citation>
    <scope>NUCLEOTIDE SEQUENCE</scope>
    <source>
        <strain evidence="9">IBT 16849</strain>
    </source>
</reference>
<evidence type="ECO:0000256" key="5">
    <source>
        <dbReference type="ARBA" id="ARBA00038359"/>
    </source>
</evidence>
<keyword evidence="3 7" id="KW-1133">Transmembrane helix</keyword>
<keyword evidence="4 7" id="KW-0472">Membrane</keyword>
<organism evidence="9 10">
    <name type="scientific">Penicillium cf. griseofulvum</name>
    <dbReference type="NCBI Taxonomy" id="2972120"/>
    <lineage>
        <taxon>Eukaryota</taxon>
        <taxon>Fungi</taxon>
        <taxon>Dikarya</taxon>
        <taxon>Ascomycota</taxon>
        <taxon>Pezizomycotina</taxon>
        <taxon>Eurotiomycetes</taxon>
        <taxon>Eurotiomycetidae</taxon>
        <taxon>Eurotiales</taxon>
        <taxon>Aspergillaceae</taxon>
        <taxon>Penicillium</taxon>
    </lineage>
</organism>
<gene>
    <name evidence="9" type="ORF">N7472_005210</name>
</gene>
<evidence type="ECO:0000313" key="10">
    <source>
        <dbReference type="Proteomes" id="UP001150879"/>
    </source>
</evidence>
<feature type="transmembrane region" description="Helical" evidence="7">
    <location>
        <begin position="12"/>
        <end position="37"/>
    </location>
</feature>
<feature type="transmembrane region" description="Helical" evidence="7">
    <location>
        <begin position="261"/>
        <end position="278"/>
    </location>
</feature>
<dbReference type="InterPro" id="IPR052337">
    <property type="entry name" value="SAT4-like"/>
</dbReference>
<name>A0A9W9MEC0_9EURO</name>
<feature type="transmembrane region" description="Helical" evidence="7">
    <location>
        <begin position="211"/>
        <end position="231"/>
    </location>
</feature>
<evidence type="ECO:0000313" key="9">
    <source>
        <dbReference type="EMBL" id="KAJ5200006.1"/>
    </source>
</evidence>
<evidence type="ECO:0000256" key="1">
    <source>
        <dbReference type="ARBA" id="ARBA00004141"/>
    </source>
</evidence>
<feature type="region of interest" description="Disordered" evidence="6">
    <location>
        <begin position="327"/>
        <end position="350"/>
    </location>
</feature>
<dbReference type="Proteomes" id="UP001150879">
    <property type="component" value="Unassembled WGS sequence"/>
</dbReference>
<dbReference type="InterPro" id="IPR049326">
    <property type="entry name" value="Rhodopsin_dom_fungi"/>
</dbReference>
<reference evidence="9" key="2">
    <citation type="journal article" date="2023" name="IMA Fungus">
        <title>Comparative genomic study of the Penicillium genus elucidates a diverse pangenome and 15 lateral gene transfer events.</title>
        <authorList>
            <person name="Petersen C."/>
            <person name="Sorensen T."/>
            <person name="Nielsen M.R."/>
            <person name="Sondergaard T.E."/>
            <person name="Sorensen J.L."/>
            <person name="Fitzpatrick D.A."/>
            <person name="Frisvad J.C."/>
            <person name="Nielsen K.L."/>
        </authorList>
    </citation>
    <scope>NUCLEOTIDE SEQUENCE</scope>
    <source>
        <strain evidence="9">IBT 16849</strain>
    </source>
</reference>
<dbReference type="PANTHER" id="PTHR33048:SF155">
    <property type="entry name" value="INTEGRAL MEMBRANE PROTEIN"/>
    <property type="match status" value="1"/>
</dbReference>
<evidence type="ECO:0000256" key="6">
    <source>
        <dbReference type="SAM" id="MobiDB-lite"/>
    </source>
</evidence>
<dbReference type="Pfam" id="PF20684">
    <property type="entry name" value="Fung_rhodopsin"/>
    <property type="match status" value="1"/>
</dbReference>
<feature type="transmembrane region" description="Helical" evidence="7">
    <location>
        <begin position="126"/>
        <end position="153"/>
    </location>
</feature>
<comment type="similarity">
    <text evidence="5">Belongs to the SAT4 family.</text>
</comment>
<evidence type="ECO:0000256" key="2">
    <source>
        <dbReference type="ARBA" id="ARBA00022692"/>
    </source>
</evidence>
<evidence type="ECO:0000259" key="8">
    <source>
        <dbReference type="Pfam" id="PF20684"/>
    </source>
</evidence>
<proteinExistence type="inferred from homology"/>
<feature type="transmembrane region" description="Helical" evidence="7">
    <location>
        <begin position="49"/>
        <end position="69"/>
    </location>
</feature>
<accession>A0A9W9MEC0</accession>
<sequence>MATGEQIDHIAVVASAVTWPFAGISTVLFFMRIFAQLRHTTQKSYWEDILLTLSWGFALVQATVFQIALNAAKDIDATNLPATVPKAAFWAILSNNWSFLSIELPKVCIAILLVRLFRPALWIRIVIWGLCVTINILAVVGFIITWVMCNPVASQWNPYKYPTAKCWPRSIQITYACVLCGISSFINIAFSIYPAIVVWKLQMARWKKISTIGLMSLGLVAFAFSVVKLYYMTFLLHGPQPLDLIYLCAQLGIWNRIENDFVLMVGLLPFVPAFFQACTNRNKTHTSSTGSRRKSDQYFSINSKKQRKYPDDELEVEMASLGRQFKGAASSSLSFDRSNEGKLAKPASFS</sequence>
<feature type="transmembrane region" description="Helical" evidence="7">
    <location>
        <begin position="173"/>
        <end position="199"/>
    </location>
</feature>
<feature type="domain" description="Rhodopsin" evidence="8">
    <location>
        <begin position="32"/>
        <end position="272"/>
    </location>
</feature>
<protein>
    <recommendedName>
        <fullName evidence="8">Rhodopsin domain-containing protein</fullName>
    </recommendedName>
</protein>